<reference evidence="3" key="1">
    <citation type="journal article" date="2020" name="bioRxiv">
        <title>Comparative genomics of Chlamydomonas.</title>
        <authorList>
            <person name="Craig R.J."/>
            <person name="Hasan A.R."/>
            <person name="Ness R.W."/>
            <person name="Keightley P.D."/>
        </authorList>
    </citation>
    <scope>NUCLEOTIDE SEQUENCE</scope>
    <source>
        <strain evidence="3">SAG 7.73</strain>
    </source>
</reference>
<evidence type="ECO:0000313" key="3">
    <source>
        <dbReference type="EMBL" id="KAG2425497.1"/>
    </source>
</evidence>
<keyword evidence="4" id="KW-1185">Reference proteome</keyword>
<evidence type="ECO:0000256" key="2">
    <source>
        <dbReference type="SAM" id="MobiDB-lite"/>
    </source>
</evidence>
<sequence length="272" mass="26209">MGTDKATLQTVNDMLKAQLREATADRASKASRIAELERQLVHRETLLAEAQQQLDAARGGHTGGHINGHTHSSISGAAPSGLLGGGSKSSSIPGGLSLGLSSSVSLPIGTMSSVFYSTGGLGGGGGGAGGGGGGTGNGMGAPTRLTPLPPPEPKDIWGSVSPVLTAGGARSHVPVAGGLNGPNGLNGGAANGQAAAPVVPGLVMVNGFIKAGGGGATGSTGSAIASQFGRGPAAGRGALTPQAIEAAQSLGLSSAYSEDFSGSEPDDAEDRD</sequence>
<feature type="region of interest" description="Disordered" evidence="2">
    <location>
        <begin position="58"/>
        <end position="89"/>
    </location>
</feature>
<evidence type="ECO:0000256" key="1">
    <source>
        <dbReference type="SAM" id="Coils"/>
    </source>
</evidence>
<dbReference type="Proteomes" id="UP000650467">
    <property type="component" value="Unassembled WGS sequence"/>
</dbReference>
<keyword evidence="1" id="KW-0175">Coiled coil</keyword>
<dbReference type="EMBL" id="JAEHOC010000055">
    <property type="protein sequence ID" value="KAG2425497.1"/>
    <property type="molecule type" value="Genomic_DNA"/>
</dbReference>
<feature type="compositionally biased region" description="Low complexity" evidence="2">
    <location>
        <begin position="67"/>
        <end position="81"/>
    </location>
</feature>
<comment type="caution">
    <text evidence="3">The sequence shown here is derived from an EMBL/GenBank/DDBJ whole genome shotgun (WGS) entry which is preliminary data.</text>
</comment>
<accession>A0A835SDX4</accession>
<evidence type="ECO:0000313" key="4">
    <source>
        <dbReference type="Proteomes" id="UP000650467"/>
    </source>
</evidence>
<name>A0A835SDX4_CHLIN</name>
<organism evidence="3 4">
    <name type="scientific">Chlamydomonas incerta</name>
    <dbReference type="NCBI Taxonomy" id="51695"/>
    <lineage>
        <taxon>Eukaryota</taxon>
        <taxon>Viridiplantae</taxon>
        <taxon>Chlorophyta</taxon>
        <taxon>core chlorophytes</taxon>
        <taxon>Chlorophyceae</taxon>
        <taxon>CS clade</taxon>
        <taxon>Chlamydomonadales</taxon>
        <taxon>Chlamydomonadaceae</taxon>
        <taxon>Chlamydomonas</taxon>
    </lineage>
</organism>
<dbReference type="AlphaFoldDB" id="A0A835SDX4"/>
<gene>
    <name evidence="3" type="ORF">HXX76_013706</name>
</gene>
<proteinExistence type="predicted"/>
<protein>
    <submittedName>
        <fullName evidence="3">Uncharacterized protein</fullName>
    </submittedName>
</protein>
<feature type="coiled-coil region" evidence="1">
    <location>
        <begin position="5"/>
        <end position="53"/>
    </location>
</feature>